<keyword evidence="5" id="KW-0833">Ubl conjugation pathway</keyword>
<reference evidence="9" key="1">
    <citation type="submission" date="2025-08" db="UniProtKB">
        <authorList>
            <consortium name="RefSeq"/>
        </authorList>
    </citation>
    <scope>IDENTIFICATION</scope>
    <source>
        <tissue evidence="9">Muscle</tissue>
    </source>
</reference>
<name>A0ABM1T6B5_LIMPO</name>
<protein>
    <recommendedName>
        <fullName evidence="5">E3 ubiquitin-protein ligase</fullName>
        <ecNumber evidence="5">2.3.2.27</ecNumber>
    </recommendedName>
</protein>
<evidence type="ECO:0000313" key="8">
    <source>
        <dbReference type="Proteomes" id="UP000694941"/>
    </source>
</evidence>
<sequence>MADVDVTSLIKKGKRGAAAYFQAECQRTNSPRSLHDLLDIIIDPSKPIDDWETIDWCRWLMAGGKTPDEYSQTVRRYDNATTCGLVWTANFVAYRCRTCGISPCMSLCADCFQHGNHEGHDFNMFRSQAGGACDCGDTSVMKESGFCNRHGPKAQLNKTLAPPDLLCVAEAMMPRVILRLIQYLREHSANSGDLSVISEADGFLSMLHHLSEMGGAMRMVMTRALTNPRTYSCSCLVEDCDQRYPESLGYLRRSQLLYEEAKKTLHNCDCPVEYQETIPSFHPDLKHSTFLEELVFWTVKFEFPQKLICFLLNMLPDPHYKEAFTQTFVHHYSRISVMLAHSSDSDTLSNRVVHVSVQLFSNEALAFRMTKNFKLLHVMVISLKAMMMKILIQNTLQDTEKNFHFVVNCGNRVMKDHCYWPVVSDLNNVLTHRPVALEFLKDQSLLEIWFSFLSMFQGMNVNQRELSAHVEFEPNTYYAAFSAELEASATAMWALISHLENYESLDISKQVLSCCLSALEDWFDAISFSLSDQAIPDQVSFHLPLHRYYSSFLCQAVSHQGATLTELLPRKELLQQLMIHPLQAIVAFHEILCGIWVRNGLQIKGQAMTYIQCHFCNSMVDADLFLLQVCATHLDPDWFLQTVLQRLKHLFSVSKKLLGERFTKEVYALYAPENVQVCGQTLSGSLTFVSQWMSEEEVTRQEMVSLLTMNDRTHSQLMDLLPEKCGTASQNKDFESILAKVADYRAPNFEAGGTMLQGMYVPKPEIWEQEYDPIHVLLRAVHRRDFQSSVDRYTQHVRQSGKYKNSSPPWLPYRIPKAVSPQFPDPRKLLHSRTMHAIIFTVLYRAWHDPDIPEQVVALSVYLLDMALRFPPLSCSAHEMVSPMKEEVPNLDFVHWFPTDWTLQNMVLTIQRVVVMEQAEIMEGVVEEMDVDEEVDGPSEGATYLVQSPTVEEEGFSSPSHHPSLPTSSVHLALPATVATTGALVPLSGNLVSQTSGSTSTVSVVAQHSHGYSDTDSVSPNMVLPPPLPPPLPPGTLGSGGGGSNLAVVPSSVGLTSIHPRIFKWRRFPGRNRVLPNKQSLQSAGPGESSSTHYHQESLKELPPSCNSVVDINESLLSLLLRLHSKLSGVKDSYRPPTERMEILSDNAINESRIGDGPFFIGQVLDRFVKLNVSSGEQPVQDIRQRLWPKKEEIKKGGSAKDAFDKEERKRRAKERQQKLMAEFASRQKAFMQQTMETELDSDLGDCGERMKEVVVNVVQEYECVICGQMAPSTEERPIGMVVLLQATSVLGHSRQDDPRCHRLPCSDEDRLMLGRDQTRAAYMGQRIDQLDHHFDNKSWQASVNIGWQGGVHVQSCGHYLHTVCHQSYTESLRQSQRHQNLAVEQGEYSCPLCRQLANSVLPIYPDMGETVAVVRCPPNNLSAVAQELSQLMATVPTPVSSIRKAMANIVEDLTNSTYAQFRSKYSSPNSHSLFLFICSIARTNLECELVYRGGTLSSIQPPKKSCFVPLFHVLALNAKMSTPLPYAQVWSQLTGLSVEDHLSSLAPMEREVPLFLRDTLAILLQIVLTLPLNVDKAYYGCVVQGLYNLTFVRGLAQVSCYLTQEQRRRWKQKYAESQGHLNSLGSVLGLVIDHLEHSPLYIDDEDMDVAI</sequence>
<feature type="domain" description="UBR-type" evidence="7">
    <location>
        <begin position="81"/>
        <end position="152"/>
    </location>
</feature>
<keyword evidence="8" id="KW-1185">Reference proteome</keyword>
<dbReference type="PROSITE" id="PS51157">
    <property type="entry name" value="ZF_UBR"/>
    <property type="match status" value="1"/>
</dbReference>
<feature type="non-terminal residue" evidence="9">
    <location>
        <position position="1652"/>
    </location>
</feature>
<comment type="function">
    <text evidence="5">Ubiquitin ligase protein which is a component of the N-end rule pathway. Recognizes and binds to proteins bearing specific N-terminal residues that are destabilizing according to the N-end rule, leading to their ubiquitination and subsequent degradation.</text>
</comment>
<comment type="pathway">
    <text evidence="5">Protein modification; protein ubiquitination.</text>
</comment>
<evidence type="ECO:0000256" key="2">
    <source>
        <dbReference type="ARBA" id="ARBA00022771"/>
    </source>
</evidence>
<dbReference type="CDD" id="cd19673">
    <property type="entry name" value="UBR-box_UBR3"/>
    <property type="match status" value="1"/>
</dbReference>
<dbReference type="RefSeq" id="XP_022251421.1">
    <property type="nucleotide sequence ID" value="XM_022395713.1"/>
</dbReference>
<dbReference type="CDD" id="cd16483">
    <property type="entry name" value="RING-H2_UBR3"/>
    <property type="match status" value="1"/>
</dbReference>
<dbReference type="Proteomes" id="UP000694941">
    <property type="component" value="Unplaced"/>
</dbReference>
<gene>
    <name evidence="9" type="primary">LOC106467515</name>
</gene>
<evidence type="ECO:0000256" key="6">
    <source>
        <dbReference type="SAM" id="MobiDB-lite"/>
    </source>
</evidence>
<comment type="catalytic activity">
    <reaction evidence="5">
        <text>S-ubiquitinyl-[E2 ubiquitin-conjugating enzyme]-L-cysteine + [acceptor protein]-L-lysine = [E2 ubiquitin-conjugating enzyme]-L-cysteine + N(6)-ubiquitinyl-[acceptor protein]-L-lysine.</text>
        <dbReference type="EC" id="2.3.2.27"/>
    </reaction>
</comment>
<evidence type="ECO:0000256" key="3">
    <source>
        <dbReference type="ARBA" id="ARBA00022833"/>
    </source>
</evidence>
<keyword evidence="5" id="KW-0808">Transferase</keyword>
<dbReference type="Pfam" id="PF02207">
    <property type="entry name" value="zf-UBR"/>
    <property type="match status" value="1"/>
</dbReference>
<dbReference type="InterPro" id="IPR039164">
    <property type="entry name" value="UBR1-like"/>
</dbReference>
<dbReference type="PANTHER" id="PTHR21497">
    <property type="entry name" value="UBIQUITIN LIGASE E3 ALPHA-RELATED"/>
    <property type="match status" value="1"/>
</dbReference>
<proteinExistence type="inferred from homology"/>
<feature type="compositionally biased region" description="Polar residues" evidence="6">
    <location>
        <begin position="1077"/>
        <end position="1093"/>
    </location>
</feature>
<keyword evidence="2 5" id="KW-0863">Zinc-finger</keyword>
<keyword evidence="3 5" id="KW-0862">Zinc</keyword>
<dbReference type="InterPro" id="IPR003126">
    <property type="entry name" value="Znf_UBR"/>
</dbReference>
<feature type="region of interest" description="Disordered" evidence="6">
    <location>
        <begin position="1076"/>
        <end position="1100"/>
    </location>
</feature>
<feature type="compositionally biased region" description="Basic and acidic residues" evidence="6">
    <location>
        <begin position="1202"/>
        <end position="1213"/>
    </location>
</feature>
<feature type="region of interest" description="Disordered" evidence="6">
    <location>
        <begin position="1194"/>
        <end position="1213"/>
    </location>
</feature>
<comment type="similarity">
    <text evidence="5">Belongs to the E3 ubiquitin-protein ligase UBR1-like family.</text>
</comment>
<dbReference type="GeneID" id="106467515"/>
<organism evidence="8 9">
    <name type="scientific">Limulus polyphemus</name>
    <name type="common">Atlantic horseshoe crab</name>
    <dbReference type="NCBI Taxonomy" id="6850"/>
    <lineage>
        <taxon>Eukaryota</taxon>
        <taxon>Metazoa</taxon>
        <taxon>Ecdysozoa</taxon>
        <taxon>Arthropoda</taxon>
        <taxon>Chelicerata</taxon>
        <taxon>Merostomata</taxon>
        <taxon>Xiphosura</taxon>
        <taxon>Limulidae</taxon>
        <taxon>Limulus</taxon>
    </lineage>
</organism>
<dbReference type="Pfam" id="PF22960">
    <property type="entry name" value="WHD_UBR1"/>
    <property type="match status" value="1"/>
</dbReference>
<evidence type="ECO:0000313" key="9">
    <source>
        <dbReference type="RefSeq" id="XP_022251421.1"/>
    </source>
</evidence>
<dbReference type="PANTHER" id="PTHR21497:SF39">
    <property type="entry name" value="E3 UBIQUITIN-PROTEIN LIGASE UBR3"/>
    <property type="match status" value="1"/>
</dbReference>
<evidence type="ECO:0000256" key="5">
    <source>
        <dbReference type="RuleBase" id="RU366018"/>
    </source>
</evidence>
<keyword evidence="1 5" id="KW-0479">Metal-binding</keyword>
<dbReference type="InterPro" id="IPR055194">
    <property type="entry name" value="UBR1-like_WH"/>
</dbReference>
<evidence type="ECO:0000256" key="4">
    <source>
        <dbReference type="PROSITE-ProRule" id="PRU00508"/>
    </source>
</evidence>
<dbReference type="SMART" id="SM00396">
    <property type="entry name" value="ZnF_UBR1"/>
    <property type="match status" value="1"/>
</dbReference>
<accession>A0ABM1T6B5</accession>
<feature type="zinc finger region" description="UBR-type" evidence="4">
    <location>
        <begin position="81"/>
        <end position="152"/>
    </location>
</feature>
<dbReference type="Gene3D" id="2.10.110.30">
    <property type="match status" value="1"/>
</dbReference>
<evidence type="ECO:0000259" key="7">
    <source>
        <dbReference type="PROSITE" id="PS51157"/>
    </source>
</evidence>
<dbReference type="EC" id="2.3.2.27" evidence="5"/>
<evidence type="ECO:0000256" key="1">
    <source>
        <dbReference type="ARBA" id="ARBA00022723"/>
    </source>
</evidence>